<dbReference type="Proteomes" id="UP000005713">
    <property type="component" value="Unassembled WGS sequence"/>
</dbReference>
<feature type="active site" description="Proton acceptor" evidence="6">
    <location>
        <position position="277"/>
    </location>
</feature>
<accession>A3K480</accession>
<feature type="binding site" evidence="7">
    <location>
        <position position="164"/>
    </location>
    <ligand>
        <name>glyoxylate</name>
        <dbReference type="ChEBI" id="CHEBI:36655"/>
    </ligand>
</feature>
<feature type="binding site" evidence="7">
    <location>
        <position position="253"/>
    </location>
    <ligand>
        <name>FMN</name>
        <dbReference type="ChEBI" id="CHEBI:58210"/>
    </ligand>
</feature>
<gene>
    <name evidence="9" type="ORF">SSE37_00960</name>
</gene>
<dbReference type="InterPro" id="IPR012133">
    <property type="entry name" value="Alpha-hydoxy_acid_DH_FMN"/>
</dbReference>
<feature type="binding site" evidence="7">
    <location>
        <position position="129"/>
    </location>
    <ligand>
        <name>glyoxylate</name>
        <dbReference type="ChEBI" id="CHEBI:36655"/>
    </ligand>
</feature>
<evidence type="ECO:0000256" key="1">
    <source>
        <dbReference type="ARBA" id="ARBA00001917"/>
    </source>
</evidence>
<dbReference type="GO" id="GO:0010181">
    <property type="term" value="F:FMN binding"/>
    <property type="evidence" value="ECO:0007669"/>
    <property type="project" value="InterPro"/>
</dbReference>
<keyword evidence="3 7" id="KW-0288">FMN</keyword>
<feature type="binding site" evidence="7">
    <location>
        <begin position="330"/>
        <end position="331"/>
    </location>
    <ligand>
        <name>FMN</name>
        <dbReference type="ChEBI" id="CHEBI:58210"/>
    </ligand>
</feature>
<protein>
    <submittedName>
        <fullName evidence="9">Dehydrogenase, FMN-dependent family protein</fullName>
    </submittedName>
</protein>
<dbReference type="SUPFAM" id="SSF51395">
    <property type="entry name" value="FMN-linked oxidoreductases"/>
    <property type="match status" value="1"/>
</dbReference>
<dbReference type="eggNOG" id="COG1304">
    <property type="taxonomic scope" value="Bacteria"/>
</dbReference>
<keyword evidence="10" id="KW-1185">Reference proteome</keyword>
<dbReference type="InterPro" id="IPR000262">
    <property type="entry name" value="FMN-dep_DH"/>
</dbReference>
<feature type="binding site" evidence="7">
    <location>
        <position position="277"/>
    </location>
    <ligand>
        <name>glyoxylate</name>
        <dbReference type="ChEBI" id="CHEBI:36655"/>
    </ligand>
</feature>
<dbReference type="InterPro" id="IPR008259">
    <property type="entry name" value="FMN_hydac_DH_AS"/>
</dbReference>
<feature type="domain" description="FMN hydroxy acid dehydrogenase" evidence="8">
    <location>
        <begin position="1"/>
        <end position="381"/>
    </location>
</feature>
<evidence type="ECO:0000256" key="4">
    <source>
        <dbReference type="ARBA" id="ARBA00023002"/>
    </source>
</evidence>
<dbReference type="InterPro" id="IPR013785">
    <property type="entry name" value="Aldolase_TIM"/>
</dbReference>
<feature type="binding site" evidence="7">
    <location>
        <position position="155"/>
    </location>
    <ligand>
        <name>FMN</name>
        <dbReference type="ChEBI" id="CHEBI:58210"/>
    </ligand>
</feature>
<evidence type="ECO:0000313" key="9">
    <source>
        <dbReference type="EMBL" id="EBA07779.1"/>
    </source>
</evidence>
<feature type="binding site" evidence="7">
    <location>
        <position position="280"/>
    </location>
    <ligand>
        <name>glyoxylate</name>
        <dbReference type="ChEBI" id="CHEBI:36655"/>
    </ligand>
</feature>
<feature type="binding site" evidence="7">
    <location>
        <begin position="78"/>
        <end position="80"/>
    </location>
    <ligand>
        <name>FMN</name>
        <dbReference type="ChEBI" id="CHEBI:58210"/>
    </ligand>
</feature>
<evidence type="ECO:0000256" key="7">
    <source>
        <dbReference type="PIRSR" id="PIRSR000138-2"/>
    </source>
</evidence>
<reference evidence="9 10" key="1">
    <citation type="submission" date="2006-06" db="EMBL/GenBank/DDBJ databases">
        <authorList>
            <person name="Moran M.A."/>
            <person name="Ferriera S."/>
            <person name="Johnson J."/>
            <person name="Kravitz S."/>
            <person name="Beeson K."/>
            <person name="Sutton G."/>
            <person name="Rogers Y.-H."/>
            <person name="Friedman R."/>
            <person name="Frazier M."/>
            <person name="Venter J.C."/>
        </authorList>
    </citation>
    <scope>NUCLEOTIDE SEQUENCE [LARGE SCALE GENOMIC DNA]</scope>
    <source>
        <strain evidence="9 10">E-37</strain>
    </source>
</reference>
<dbReference type="PANTHER" id="PTHR10578:SF107">
    <property type="entry name" value="2-HYDROXYACID OXIDASE 1"/>
    <property type="match status" value="1"/>
</dbReference>
<keyword evidence="2 7" id="KW-0285">Flavoprotein</keyword>
<dbReference type="InterPro" id="IPR037396">
    <property type="entry name" value="FMN_HAD"/>
</dbReference>
<evidence type="ECO:0000256" key="2">
    <source>
        <dbReference type="ARBA" id="ARBA00022630"/>
    </source>
</evidence>
<evidence type="ECO:0000259" key="8">
    <source>
        <dbReference type="PROSITE" id="PS51349"/>
    </source>
</evidence>
<proteinExistence type="inferred from homology"/>
<dbReference type="PROSITE" id="PS51349">
    <property type="entry name" value="FMN_HYDROXY_ACID_DH_2"/>
    <property type="match status" value="1"/>
</dbReference>
<dbReference type="GO" id="GO:0004459">
    <property type="term" value="F:L-lactate dehydrogenase (NAD+) activity"/>
    <property type="evidence" value="ECO:0007669"/>
    <property type="project" value="TreeGrafter"/>
</dbReference>
<comment type="similarity">
    <text evidence="5">Belongs to the FMN-dependent alpha-hydroxy acid dehydrogenase family.</text>
</comment>
<dbReference type="OrthoDB" id="9770452at2"/>
<dbReference type="AlphaFoldDB" id="A3K480"/>
<feature type="binding site" evidence="7">
    <location>
        <begin position="307"/>
        <end position="311"/>
    </location>
    <ligand>
        <name>FMN</name>
        <dbReference type="ChEBI" id="CHEBI:58210"/>
    </ligand>
</feature>
<evidence type="ECO:0000313" key="10">
    <source>
        <dbReference type="Proteomes" id="UP000005713"/>
    </source>
</evidence>
<dbReference type="FunFam" id="3.20.20.70:FF:000029">
    <property type="entry name" value="L-lactate dehydrogenase"/>
    <property type="match status" value="1"/>
</dbReference>
<comment type="cofactor">
    <cofactor evidence="1">
        <name>FMN</name>
        <dbReference type="ChEBI" id="CHEBI:58210"/>
    </cofactor>
</comment>
<sequence>MRRIFALDDLEAAAARRLPRPLFRFIAGGSETSGSLNANRQSYGEIFFKPRTLRDVGKRQQAVELFGRRHAAPFGIAPMGAAALMGFDADVAMARAAQAAGVPFILTSAALTPLERVREATGTGWFAGYLPADRERMGALVDRVANAGYEVLVVTADVPVPANREQNLRSGFSVPLRLTPSLLLDGLMHPHWLVSTAARTLWCHGVPHFENFSASRGASMLAGPQAPDTSRARLTWDDLAWVRQRWSGPLIVKGILAPDDAVAARQAGADGVIVSNHGGRQLDGAVAPLQALPSIVSVAGDMTVMIDGGLRRGTDVLKALALGADFVFLGRPFLYAAALAGEAGVAHAIDLLSQEIDRDLALLGCPDIATLDARFLDGTFGREFSRPNTETTR</sequence>
<dbReference type="CDD" id="cd02809">
    <property type="entry name" value="alpha_hydroxyacid_oxid_FMN"/>
    <property type="match status" value="1"/>
</dbReference>
<dbReference type="EMBL" id="AAYA01000007">
    <property type="protein sequence ID" value="EBA07779.1"/>
    <property type="molecule type" value="Genomic_DNA"/>
</dbReference>
<dbReference type="PANTHER" id="PTHR10578">
    <property type="entry name" value="S -2-HYDROXY-ACID OXIDASE-RELATED"/>
    <property type="match status" value="1"/>
</dbReference>
<dbReference type="GO" id="GO:0005886">
    <property type="term" value="C:plasma membrane"/>
    <property type="evidence" value="ECO:0007669"/>
    <property type="project" value="TreeGrafter"/>
</dbReference>
<evidence type="ECO:0000256" key="5">
    <source>
        <dbReference type="ARBA" id="ARBA00024042"/>
    </source>
</evidence>
<dbReference type="GO" id="GO:0009060">
    <property type="term" value="P:aerobic respiration"/>
    <property type="evidence" value="ECO:0007669"/>
    <property type="project" value="TreeGrafter"/>
</dbReference>
<evidence type="ECO:0000256" key="3">
    <source>
        <dbReference type="ARBA" id="ARBA00022643"/>
    </source>
</evidence>
<dbReference type="Pfam" id="PF01070">
    <property type="entry name" value="FMN_dh"/>
    <property type="match status" value="1"/>
</dbReference>
<dbReference type="PIRSF" id="PIRSF000138">
    <property type="entry name" value="Al-hdrx_acd_dh"/>
    <property type="match status" value="1"/>
</dbReference>
<organism evidence="9 10">
    <name type="scientific">Sagittula stellata (strain ATCC 700073 / DSM 11524 / E-37)</name>
    <dbReference type="NCBI Taxonomy" id="388399"/>
    <lineage>
        <taxon>Bacteria</taxon>
        <taxon>Pseudomonadati</taxon>
        <taxon>Pseudomonadota</taxon>
        <taxon>Alphaproteobacteria</taxon>
        <taxon>Rhodobacterales</taxon>
        <taxon>Roseobacteraceae</taxon>
        <taxon>Sagittula</taxon>
    </lineage>
</organism>
<name>A3K480_SAGS3</name>
<feature type="binding site" evidence="7">
    <location>
        <position position="275"/>
    </location>
    <ligand>
        <name>FMN</name>
        <dbReference type="ChEBI" id="CHEBI:58210"/>
    </ligand>
</feature>
<dbReference type="PROSITE" id="PS00557">
    <property type="entry name" value="FMN_HYDROXY_ACID_DH_1"/>
    <property type="match status" value="1"/>
</dbReference>
<dbReference type="RefSeq" id="WP_005859383.1">
    <property type="nucleotide sequence ID" value="NZ_AAYA01000007.1"/>
</dbReference>
<evidence type="ECO:0000256" key="6">
    <source>
        <dbReference type="PIRSR" id="PIRSR000138-1"/>
    </source>
</evidence>
<comment type="caution">
    <text evidence="9">The sequence shown here is derived from an EMBL/GenBank/DDBJ whole genome shotgun (WGS) entry which is preliminary data.</text>
</comment>
<keyword evidence="4" id="KW-0560">Oxidoreductase</keyword>
<dbReference type="Gene3D" id="3.20.20.70">
    <property type="entry name" value="Aldolase class I"/>
    <property type="match status" value="1"/>
</dbReference>